<evidence type="ECO:0000256" key="2">
    <source>
        <dbReference type="ARBA" id="ARBA00023002"/>
    </source>
</evidence>
<evidence type="ECO:0000313" key="3">
    <source>
        <dbReference type="EMBL" id="MBY4638087.1"/>
    </source>
</evidence>
<reference evidence="3" key="1">
    <citation type="submission" date="2021-08" db="EMBL/GenBank/DDBJ databases">
        <title>Sphingopyxis panaciterrulae sp. nov., isolated from the surface water of the Yellow Sea.</title>
        <authorList>
            <person name="Gao Z."/>
            <person name="Zhang D."/>
            <person name="Zhang A."/>
        </authorList>
    </citation>
    <scope>NUCLEOTIDE SEQUENCE</scope>
    <source>
        <strain evidence="3">XHP0097</strain>
    </source>
</reference>
<dbReference type="PRINTS" id="PR00081">
    <property type="entry name" value="GDHRDH"/>
</dbReference>
<dbReference type="PRINTS" id="PR00080">
    <property type="entry name" value="SDRFAMILY"/>
</dbReference>
<dbReference type="PANTHER" id="PTHR43477">
    <property type="entry name" value="DIHYDROANTICAPSIN 7-DEHYDROGENASE"/>
    <property type="match status" value="1"/>
</dbReference>
<dbReference type="Proteomes" id="UP001166571">
    <property type="component" value="Unassembled WGS sequence"/>
</dbReference>
<name>A0ABS7MH37_9SPHN</name>
<dbReference type="InterPro" id="IPR020904">
    <property type="entry name" value="Sc_DH/Rdtase_CS"/>
</dbReference>
<organism evidence="3 4">
    <name type="scientific">Sphingopyxis jiangsuensis</name>
    <dbReference type="NCBI Taxonomy" id="2871171"/>
    <lineage>
        <taxon>Bacteria</taxon>
        <taxon>Pseudomonadati</taxon>
        <taxon>Pseudomonadota</taxon>
        <taxon>Alphaproteobacteria</taxon>
        <taxon>Sphingomonadales</taxon>
        <taxon>Sphingomonadaceae</taxon>
        <taxon>Sphingopyxis</taxon>
    </lineage>
</organism>
<accession>A0ABS7MH37</accession>
<dbReference type="InterPro" id="IPR051122">
    <property type="entry name" value="SDR_DHRS6-like"/>
</dbReference>
<dbReference type="InterPro" id="IPR002347">
    <property type="entry name" value="SDR_fam"/>
</dbReference>
<keyword evidence="4" id="KW-1185">Reference proteome</keyword>
<dbReference type="Pfam" id="PF13561">
    <property type="entry name" value="adh_short_C2"/>
    <property type="match status" value="1"/>
</dbReference>
<dbReference type="RefSeq" id="WP_201927820.1">
    <property type="nucleotide sequence ID" value="NZ_JAERPO010000002.1"/>
</dbReference>
<comment type="similarity">
    <text evidence="1">Belongs to the short-chain dehydrogenases/reductases (SDR) family.</text>
</comment>
<keyword evidence="2" id="KW-0560">Oxidoreductase</keyword>
<gene>
    <name evidence="3" type="ORF">K5P26_13150</name>
</gene>
<dbReference type="EMBL" id="JAILXK010000002">
    <property type="protein sequence ID" value="MBY4638087.1"/>
    <property type="molecule type" value="Genomic_DNA"/>
</dbReference>
<dbReference type="PROSITE" id="PS00061">
    <property type="entry name" value="ADH_SHORT"/>
    <property type="match status" value="1"/>
</dbReference>
<evidence type="ECO:0000256" key="1">
    <source>
        <dbReference type="ARBA" id="ARBA00006484"/>
    </source>
</evidence>
<comment type="caution">
    <text evidence="3">The sequence shown here is derived from an EMBL/GenBank/DDBJ whole genome shotgun (WGS) entry which is preliminary data.</text>
</comment>
<proteinExistence type="inferred from homology"/>
<protein>
    <submittedName>
        <fullName evidence="3">SDR family oxidoreductase</fullName>
    </submittedName>
</protein>
<sequence length="258" mass="26529">MADRLKGKIALVTGAAQGIGAGIARAMAAEGATIFAADINVAGVEALAAEIGAEPLALDVTREEAWKAAADRIGSALSILVNNAGVELVKPMTDHSLSDWRSVMAVNVDGLFLGCRTLQPLLASGGTAGAPASVVNISSIAGLVGYPDQLAYNTSKGAVRHMTKSLAIEWAAHALPIRCNSIHPGCIRTPMLELAVEGWVREGSIPEDDPWGAVAALCPLNAVGAPEDIAMGAVYLASDEARFVTGIELVIDGGWVAR</sequence>
<evidence type="ECO:0000313" key="4">
    <source>
        <dbReference type="Proteomes" id="UP001166571"/>
    </source>
</evidence>
<dbReference type="Gene3D" id="3.40.50.720">
    <property type="entry name" value="NAD(P)-binding Rossmann-like Domain"/>
    <property type="match status" value="1"/>
</dbReference>
<dbReference type="PANTHER" id="PTHR43477:SF1">
    <property type="entry name" value="DIHYDROANTICAPSIN 7-DEHYDROGENASE"/>
    <property type="match status" value="1"/>
</dbReference>
<dbReference type="SUPFAM" id="SSF51735">
    <property type="entry name" value="NAD(P)-binding Rossmann-fold domains"/>
    <property type="match status" value="1"/>
</dbReference>
<dbReference type="InterPro" id="IPR036291">
    <property type="entry name" value="NAD(P)-bd_dom_sf"/>
</dbReference>